<dbReference type="PATRIC" id="fig|1299334.3.peg.4813"/>
<dbReference type="EMBL" id="JAOB01000043">
    <property type="protein sequence ID" value="EUA41520.1"/>
    <property type="molecule type" value="Genomic_DNA"/>
</dbReference>
<name>X8BEL9_MYCXE</name>
<dbReference type="AlphaFoldDB" id="X8BEL9"/>
<organism evidence="2">
    <name type="scientific">Mycobacterium xenopi 4042</name>
    <dbReference type="NCBI Taxonomy" id="1299334"/>
    <lineage>
        <taxon>Bacteria</taxon>
        <taxon>Bacillati</taxon>
        <taxon>Actinomycetota</taxon>
        <taxon>Actinomycetes</taxon>
        <taxon>Mycobacteriales</taxon>
        <taxon>Mycobacteriaceae</taxon>
        <taxon>Mycobacterium</taxon>
    </lineage>
</organism>
<keyword evidence="1" id="KW-1133">Transmembrane helix</keyword>
<comment type="caution">
    <text evidence="2">The sequence shown here is derived from an EMBL/GenBank/DDBJ whole genome shotgun (WGS) entry which is preliminary data.</text>
</comment>
<keyword evidence="1" id="KW-0812">Transmembrane</keyword>
<feature type="transmembrane region" description="Helical" evidence="1">
    <location>
        <begin position="20"/>
        <end position="38"/>
    </location>
</feature>
<sequence length="48" mass="5049">MLLGQLIGAQPLRFLLGGHAGGWLLVVGTMLVCGGLVWSDRITDRVAS</sequence>
<evidence type="ECO:0000313" key="2">
    <source>
        <dbReference type="EMBL" id="EUA41520.1"/>
    </source>
</evidence>
<keyword evidence="1" id="KW-0472">Membrane</keyword>
<proteinExistence type="predicted"/>
<evidence type="ECO:0000256" key="1">
    <source>
        <dbReference type="SAM" id="Phobius"/>
    </source>
</evidence>
<accession>X8BEL9</accession>
<reference evidence="2" key="1">
    <citation type="submission" date="2014-01" db="EMBL/GenBank/DDBJ databases">
        <authorList>
            <person name="Brown-Elliot B."/>
            <person name="Wallace R."/>
            <person name="Lenaerts A."/>
            <person name="Ordway D."/>
            <person name="DeGroote M.A."/>
            <person name="Parker T."/>
            <person name="Sizemore C."/>
            <person name="Tallon L.J."/>
            <person name="Sadzewicz L.K."/>
            <person name="Sengamalay N."/>
            <person name="Fraser C.M."/>
            <person name="Hine E."/>
            <person name="Shefchek K.A."/>
            <person name="Das S.P."/>
            <person name="Tettelin H."/>
        </authorList>
    </citation>
    <scope>NUCLEOTIDE SEQUENCE [LARGE SCALE GENOMIC DNA]</scope>
    <source>
        <strain evidence="2">4042</strain>
    </source>
</reference>
<protein>
    <submittedName>
        <fullName evidence="2">Uncharacterized protein</fullName>
    </submittedName>
</protein>
<gene>
    <name evidence="2" type="ORF">I553_3776</name>
</gene>